<accession>A0A2R4XMH1</accession>
<dbReference type="CDD" id="cd06782">
    <property type="entry name" value="cpPDZ_CPP-like"/>
    <property type="match status" value="1"/>
</dbReference>
<dbReference type="CDD" id="cd07560">
    <property type="entry name" value="Peptidase_S41_CPP"/>
    <property type="match status" value="1"/>
</dbReference>
<dbReference type="EMBL" id="CP028901">
    <property type="protein sequence ID" value="AWB34993.1"/>
    <property type="molecule type" value="Genomic_DNA"/>
</dbReference>
<dbReference type="OrthoDB" id="9812068at2"/>
<evidence type="ECO:0000259" key="7">
    <source>
        <dbReference type="PROSITE" id="PS50106"/>
    </source>
</evidence>
<dbReference type="Pfam" id="PF03572">
    <property type="entry name" value="Peptidase_S41"/>
    <property type="match status" value="1"/>
</dbReference>
<dbReference type="GO" id="GO:0004175">
    <property type="term" value="F:endopeptidase activity"/>
    <property type="evidence" value="ECO:0007669"/>
    <property type="project" value="TreeGrafter"/>
</dbReference>
<evidence type="ECO:0000256" key="6">
    <source>
        <dbReference type="SAM" id="MobiDB-lite"/>
    </source>
</evidence>
<dbReference type="SMART" id="SM00228">
    <property type="entry name" value="PDZ"/>
    <property type="match status" value="1"/>
</dbReference>
<dbReference type="InterPro" id="IPR036034">
    <property type="entry name" value="PDZ_sf"/>
</dbReference>
<reference evidence="8 9" key="1">
    <citation type="submission" date="2018-04" db="EMBL/GenBank/DDBJ databases">
        <title>Bordetella sp. HZ20 isolated from seawater.</title>
        <authorList>
            <person name="Sun C."/>
        </authorList>
    </citation>
    <scope>NUCLEOTIDE SEQUENCE [LARGE SCALE GENOMIC DNA]</scope>
    <source>
        <strain evidence="8 9">HZ20</strain>
    </source>
</reference>
<dbReference type="GO" id="GO:0007165">
    <property type="term" value="P:signal transduction"/>
    <property type="evidence" value="ECO:0007669"/>
    <property type="project" value="TreeGrafter"/>
</dbReference>
<dbReference type="GO" id="GO:0008236">
    <property type="term" value="F:serine-type peptidase activity"/>
    <property type="evidence" value="ECO:0007669"/>
    <property type="project" value="UniProtKB-KW"/>
</dbReference>
<dbReference type="PROSITE" id="PS50106">
    <property type="entry name" value="PDZ"/>
    <property type="match status" value="1"/>
</dbReference>
<dbReference type="GO" id="GO:0030288">
    <property type="term" value="C:outer membrane-bounded periplasmic space"/>
    <property type="evidence" value="ECO:0007669"/>
    <property type="project" value="TreeGrafter"/>
</dbReference>
<dbReference type="InterPro" id="IPR029045">
    <property type="entry name" value="ClpP/crotonase-like_dom_sf"/>
</dbReference>
<dbReference type="Gene3D" id="2.30.42.10">
    <property type="match status" value="1"/>
</dbReference>
<dbReference type="Gene3D" id="3.90.226.10">
    <property type="entry name" value="2-enoyl-CoA Hydratase, Chain A, domain 1"/>
    <property type="match status" value="1"/>
</dbReference>
<keyword evidence="3 5" id="KW-0378">Hydrolase</keyword>
<evidence type="ECO:0000256" key="4">
    <source>
        <dbReference type="ARBA" id="ARBA00022825"/>
    </source>
</evidence>
<feature type="region of interest" description="Disordered" evidence="6">
    <location>
        <begin position="398"/>
        <end position="437"/>
    </location>
</feature>
<organism evidence="8 9">
    <name type="scientific">Orrella marina</name>
    <dbReference type="NCBI Taxonomy" id="2163011"/>
    <lineage>
        <taxon>Bacteria</taxon>
        <taxon>Pseudomonadati</taxon>
        <taxon>Pseudomonadota</taxon>
        <taxon>Betaproteobacteria</taxon>
        <taxon>Burkholderiales</taxon>
        <taxon>Alcaligenaceae</taxon>
        <taxon>Orrella</taxon>
    </lineage>
</organism>
<dbReference type="GO" id="GO:0006508">
    <property type="term" value="P:proteolysis"/>
    <property type="evidence" value="ECO:0007669"/>
    <property type="project" value="UniProtKB-KW"/>
</dbReference>
<evidence type="ECO:0000256" key="3">
    <source>
        <dbReference type="ARBA" id="ARBA00022801"/>
    </source>
</evidence>
<evidence type="ECO:0000256" key="2">
    <source>
        <dbReference type="ARBA" id="ARBA00022670"/>
    </source>
</evidence>
<dbReference type="AlphaFoldDB" id="A0A2R4XMH1"/>
<evidence type="ECO:0000313" key="9">
    <source>
        <dbReference type="Proteomes" id="UP000244571"/>
    </source>
</evidence>
<dbReference type="FunFam" id="3.90.226.10:FF:000029">
    <property type="entry name" value="Peptidase, S41 family"/>
    <property type="match status" value="1"/>
</dbReference>
<dbReference type="SMART" id="SM00245">
    <property type="entry name" value="TSPc"/>
    <property type="match status" value="1"/>
</dbReference>
<keyword evidence="9" id="KW-1185">Reference proteome</keyword>
<dbReference type="InterPro" id="IPR005151">
    <property type="entry name" value="Tail-specific_protease"/>
</dbReference>
<protein>
    <submittedName>
        <fullName evidence="8">S41 family peptidase</fullName>
    </submittedName>
</protein>
<evidence type="ECO:0000256" key="5">
    <source>
        <dbReference type="RuleBase" id="RU004404"/>
    </source>
</evidence>
<gene>
    <name evidence="8" type="ORF">DBV39_16065</name>
</gene>
<feature type="domain" description="PDZ" evidence="7">
    <location>
        <begin position="89"/>
        <end position="157"/>
    </location>
</feature>
<dbReference type="SUPFAM" id="SSF52096">
    <property type="entry name" value="ClpP/crotonase"/>
    <property type="match status" value="1"/>
</dbReference>
<dbReference type="Proteomes" id="UP000244571">
    <property type="component" value="Chromosome"/>
</dbReference>
<dbReference type="PANTHER" id="PTHR32060:SF30">
    <property type="entry name" value="CARBOXY-TERMINAL PROCESSING PROTEASE CTPA"/>
    <property type="match status" value="1"/>
</dbReference>
<dbReference type="InterPro" id="IPR001478">
    <property type="entry name" value="PDZ"/>
</dbReference>
<dbReference type="Gene3D" id="3.30.750.44">
    <property type="match status" value="1"/>
</dbReference>
<name>A0A2R4XMH1_9BURK</name>
<dbReference type="NCBIfam" id="TIGR00225">
    <property type="entry name" value="prc"/>
    <property type="match status" value="1"/>
</dbReference>
<dbReference type="InterPro" id="IPR041489">
    <property type="entry name" value="PDZ_6"/>
</dbReference>
<keyword evidence="4 5" id="KW-0720">Serine protease</keyword>
<dbReference type="PANTHER" id="PTHR32060">
    <property type="entry name" value="TAIL-SPECIFIC PROTEASE"/>
    <property type="match status" value="1"/>
</dbReference>
<evidence type="ECO:0000313" key="8">
    <source>
        <dbReference type="EMBL" id="AWB34993.1"/>
    </source>
</evidence>
<dbReference type="InterPro" id="IPR004447">
    <property type="entry name" value="Peptidase_S41A"/>
</dbReference>
<dbReference type="Pfam" id="PF17820">
    <property type="entry name" value="PDZ_6"/>
    <property type="match status" value="1"/>
</dbReference>
<dbReference type="SUPFAM" id="SSF50156">
    <property type="entry name" value="PDZ domain-like"/>
    <property type="match status" value="1"/>
</dbReference>
<proteinExistence type="inferred from homology"/>
<dbReference type="FunFam" id="2.30.42.10:FF:000063">
    <property type="entry name" value="Peptidase, S41 family"/>
    <property type="match status" value="1"/>
</dbReference>
<keyword evidence="2 5" id="KW-0645">Protease</keyword>
<feature type="region of interest" description="Disordered" evidence="6">
    <location>
        <begin position="450"/>
        <end position="469"/>
    </location>
</feature>
<evidence type="ECO:0000256" key="1">
    <source>
        <dbReference type="ARBA" id="ARBA00009179"/>
    </source>
</evidence>
<sequence>MTSRHLRNLGLVCSGLVAGVMLSVGISAMAQKNSAPLPLDDLRQFSNVFSAIKSNYVEDVTDQDLIRSAISGMLTDLDPHSAYLDEDAFKEMRTSTQGEFGGLGIEIGSEDGFVKVISPIEDTPAERAGIQAGDLIIKVDDTSTKGMSLTEAVKMMRGPIKTPITLTVLRQGQDQPVVVELIRDTIKVRSVRSKMLPDDIGYVRVAQFQERTGTDLVRHLREIGEKEAPKGLILDLRNDPGGLLSGAIGVSAAFLEPDMLVVSTDGRIPDSRHKYLANPVDYARGEPDYLKDMPEWVKTVPMVVLVNAGSASASEIVAGALQDHDRATIMGNQTFGKGSVQVILPVSQDTAIKLTTSRYFTPNGRSIQAKGIEPDIYVTDTRQGNLFTIAREADLQRHLSNGQAQEEKAKPSGFRHGAKPASDNVPTELPKPFRFGEDGDFQLEQAVNFLQGKDVDPGPGDPQVAASKD</sequence>
<dbReference type="Pfam" id="PF22694">
    <property type="entry name" value="CtpB_N-like"/>
    <property type="match status" value="1"/>
</dbReference>
<comment type="similarity">
    <text evidence="1 5">Belongs to the peptidase S41A family.</text>
</comment>
<dbReference type="RefSeq" id="WP_108622403.1">
    <property type="nucleotide sequence ID" value="NZ_CP028901.1"/>
</dbReference>
<dbReference type="KEGG" id="boz:DBV39_16065"/>
<dbReference type="InterPro" id="IPR055210">
    <property type="entry name" value="CtpA/B_N"/>
</dbReference>